<feature type="domain" description="Flagellar assembly protein FliH/Type III secretion system HrpE" evidence="8">
    <location>
        <begin position="81"/>
        <end position="203"/>
    </location>
</feature>
<dbReference type="EMBL" id="AQQV01000001">
    <property type="protein sequence ID" value="ORE88636.1"/>
    <property type="molecule type" value="Genomic_DNA"/>
</dbReference>
<comment type="similarity">
    <text evidence="2">Belongs to the FliH family.</text>
</comment>
<sequence length="210" mass="23153">MNPADDARVWHNIAGARAWDMPQFESDAQTVQDEQRPDAPPTAAELDALQKRAYDEAWAEGQAKGYAEGLAAGEQAIAEGVERLHVIAAALAAPLDELDRDLEYSLTNLALILARRIVGKSVFDDPQAMQSLVRETVAALGHEVESPVDVWVNPRDLNFLREHGLAEAHWTLHHDDALQSGDVRVKRGLAEVDGRLQQRLDRLAADMLNV</sequence>
<evidence type="ECO:0000256" key="5">
    <source>
        <dbReference type="ARBA" id="ARBA00022795"/>
    </source>
</evidence>
<keyword evidence="9" id="KW-0969">Cilium</keyword>
<evidence type="ECO:0000256" key="3">
    <source>
        <dbReference type="ARBA" id="ARBA00016507"/>
    </source>
</evidence>
<protein>
    <recommendedName>
        <fullName evidence="3">Flagellar assembly protein FliH</fullName>
    </recommendedName>
</protein>
<reference evidence="9 10" key="1">
    <citation type="submission" date="2013-04" db="EMBL/GenBank/DDBJ databases">
        <title>Oceanococcus atlanticus 22II-S10r2 Genome Sequencing.</title>
        <authorList>
            <person name="Lai Q."/>
            <person name="Li G."/>
            <person name="Shao Z."/>
        </authorList>
    </citation>
    <scope>NUCLEOTIDE SEQUENCE [LARGE SCALE GENOMIC DNA]</scope>
    <source>
        <strain evidence="9 10">22II-S10r2</strain>
    </source>
</reference>
<organism evidence="9 10">
    <name type="scientific">Oceanococcus atlanticus</name>
    <dbReference type="NCBI Taxonomy" id="1317117"/>
    <lineage>
        <taxon>Bacteria</taxon>
        <taxon>Pseudomonadati</taxon>
        <taxon>Pseudomonadota</taxon>
        <taxon>Gammaproteobacteria</taxon>
        <taxon>Chromatiales</taxon>
        <taxon>Oceanococcaceae</taxon>
        <taxon>Oceanococcus</taxon>
    </lineage>
</organism>
<dbReference type="Pfam" id="PF02108">
    <property type="entry name" value="FliH"/>
    <property type="match status" value="1"/>
</dbReference>
<evidence type="ECO:0000313" key="10">
    <source>
        <dbReference type="Proteomes" id="UP000192342"/>
    </source>
</evidence>
<evidence type="ECO:0000256" key="1">
    <source>
        <dbReference type="ARBA" id="ARBA00003041"/>
    </source>
</evidence>
<dbReference type="PANTHER" id="PTHR34982">
    <property type="entry name" value="YOP PROTEINS TRANSLOCATION PROTEIN L"/>
    <property type="match status" value="1"/>
</dbReference>
<keyword evidence="5" id="KW-1005">Bacterial flagellum biogenesis</keyword>
<dbReference type="PANTHER" id="PTHR34982:SF1">
    <property type="entry name" value="FLAGELLAR ASSEMBLY PROTEIN FLIH"/>
    <property type="match status" value="1"/>
</dbReference>
<dbReference type="RefSeq" id="WP_083559262.1">
    <property type="nucleotide sequence ID" value="NZ_AQQV01000001.1"/>
</dbReference>
<keyword evidence="9" id="KW-0282">Flagellum</keyword>
<dbReference type="STRING" id="1317117.ATO7_02135"/>
<keyword evidence="10" id="KW-1185">Reference proteome</keyword>
<evidence type="ECO:0000259" key="8">
    <source>
        <dbReference type="Pfam" id="PF02108"/>
    </source>
</evidence>
<evidence type="ECO:0000256" key="4">
    <source>
        <dbReference type="ARBA" id="ARBA00022448"/>
    </source>
</evidence>
<gene>
    <name evidence="9" type="ORF">ATO7_02135</name>
</gene>
<dbReference type="InterPro" id="IPR018035">
    <property type="entry name" value="Flagellar_FliH/T3SS_HrpE"/>
</dbReference>
<dbReference type="AlphaFoldDB" id="A0A1Y1SG55"/>
<comment type="function">
    <text evidence="1">Needed for flagellar regrowth and assembly.</text>
</comment>
<name>A0A1Y1SG55_9GAMM</name>
<keyword evidence="6" id="KW-0653">Protein transport</keyword>
<evidence type="ECO:0000313" key="9">
    <source>
        <dbReference type="EMBL" id="ORE88636.1"/>
    </source>
</evidence>
<evidence type="ECO:0000256" key="6">
    <source>
        <dbReference type="ARBA" id="ARBA00022927"/>
    </source>
</evidence>
<keyword evidence="7" id="KW-1006">Bacterial flagellum protein export</keyword>
<dbReference type="OrthoDB" id="6415116at2"/>
<comment type="caution">
    <text evidence="9">The sequence shown here is derived from an EMBL/GenBank/DDBJ whole genome shotgun (WGS) entry which is preliminary data.</text>
</comment>
<dbReference type="InterPro" id="IPR051472">
    <property type="entry name" value="T3SS_Stator/FliH"/>
</dbReference>
<keyword evidence="9" id="KW-0966">Cell projection</keyword>
<dbReference type="GO" id="GO:0015031">
    <property type="term" value="P:protein transport"/>
    <property type="evidence" value="ECO:0007669"/>
    <property type="project" value="UniProtKB-KW"/>
</dbReference>
<dbReference type="Proteomes" id="UP000192342">
    <property type="component" value="Unassembled WGS sequence"/>
</dbReference>
<keyword evidence="4" id="KW-0813">Transport</keyword>
<evidence type="ECO:0000256" key="2">
    <source>
        <dbReference type="ARBA" id="ARBA00006602"/>
    </source>
</evidence>
<proteinExistence type="inferred from homology"/>
<dbReference type="GO" id="GO:0005829">
    <property type="term" value="C:cytosol"/>
    <property type="evidence" value="ECO:0007669"/>
    <property type="project" value="TreeGrafter"/>
</dbReference>
<accession>A0A1Y1SG55</accession>
<evidence type="ECO:0000256" key="7">
    <source>
        <dbReference type="ARBA" id="ARBA00023225"/>
    </source>
</evidence>
<dbReference type="GO" id="GO:0044781">
    <property type="term" value="P:bacterial-type flagellum organization"/>
    <property type="evidence" value="ECO:0007669"/>
    <property type="project" value="UniProtKB-KW"/>
</dbReference>